<name>A0A9D2K5Z6_9FIRM</name>
<protein>
    <submittedName>
        <fullName evidence="2">DUF4397 domain-containing protein</fullName>
    </submittedName>
</protein>
<feature type="compositionally biased region" description="Gly residues" evidence="1">
    <location>
        <begin position="55"/>
        <end position="64"/>
    </location>
</feature>
<reference evidence="2" key="1">
    <citation type="journal article" date="2021" name="PeerJ">
        <title>Extensive microbial diversity within the chicken gut microbiome revealed by metagenomics and culture.</title>
        <authorList>
            <person name="Gilroy R."/>
            <person name="Ravi A."/>
            <person name="Getino M."/>
            <person name="Pursley I."/>
            <person name="Horton D.L."/>
            <person name="Alikhan N.F."/>
            <person name="Baker D."/>
            <person name="Gharbi K."/>
            <person name="Hall N."/>
            <person name="Watson M."/>
            <person name="Adriaenssens E.M."/>
            <person name="Foster-Nyarko E."/>
            <person name="Jarju S."/>
            <person name="Secka A."/>
            <person name="Antonio M."/>
            <person name="Oren A."/>
            <person name="Chaudhuri R.R."/>
            <person name="La Ragione R."/>
            <person name="Hildebrand F."/>
            <person name="Pallen M.J."/>
        </authorList>
    </citation>
    <scope>NUCLEOTIDE SEQUENCE</scope>
    <source>
        <strain evidence="2">ChiBcec1-1093</strain>
    </source>
</reference>
<evidence type="ECO:0000313" key="2">
    <source>
        <dbReference type="EMBL" id="HIZ78968.1"/>
    </source>
</evidence>
<feature type="compositionally biased region" description="Pro residues" evidence="1">
    <location>
        <begin position="71"/>
        <end position="102"/>
    </location>
</feature>
<feature type="region of interest" description="Disordered" evidence="1">
    <location>
        <begin position="1"/>
        <end position="37"/>
    </location>
</feature>
<sequence>MAESNYFFSSSPSQTSGGRAEASQEQNMNSQSVQADISRSLDQSAILTVYPETSAGGGNSGGNDYGISLPVAPPDSAPVAPLPPTSPTPSVPSFPAPSPGRPIFPNLPGSGSTFSETRFLVAATNNFPLRLSVDSSVYDTAARFGTVTGHGFVTDGFHTVTVRRANDLRAILFQKSFPFRAGEKTTLAVVDSGQGGMDVIQVSDSGCRNLAAGSGCYRVANMSFDGSSYNVLLDGSGTIFRNVGYTAVTPFKQAMQGSYLFSITSASCCRSFQELPIIAIGILGSGAAVSTPLLTVPVEIQAGKSYTTYLIGNNWSDFSLRAVTLES</sequence>
<evidence type="ECO:0000256" key="1">
    <source>
        <dbReference type="SAM" id="MobiDB-lite"/>
    </source>
</evidence>
<accession>A0A9D2K5Z6</accession>
<feature type="region of interest" description="Disordered" evidence="1">
    <location>
        <begin position="51"/>
        <end position="103"/>
    </location>
</feature>
<organism evidence="2 3">
    <name type="scientific">Candidatus Lachnoclostridium stercorigallinarum</name>
    <dbReference type="NCBI Taxonomy" id="2838634"/>
    <lineage>
        <taxon>Bacteria</taxon>
        <taxon>Bacillati</taxon>
        <taxon>Bacillota</taxon>
        <taxon>Clostridia</taxon>
        <taxon>Lachnospirales</taxon>
        <taxon>Lachnospiraceae</taxon>
    </lineage>
</organism>
<dbReference type="EMBL" id="DXBC01000063">
    <property type="protein sequence ID" value="HIZ78968.1"/>
    <property type="molecule type" value="Genomic_DNA"/>
</dbReference>
<reference evidence="2" key="2">
    <citation type="submission" date="2021-04" db="EMBL/GenBank/DDBJ databases">
        <authorList>
            <person name="Gilroy R."/>
        </authorList>
    </citation>
    <scope>NUCLEOTIDE SEQUENCE</scope>
    <source>
        <strain evidence="2">ChiBcec1-1093</strain>
    </source>
</reference>
<comment type="caution">
    <text evidence="2">The sequence shown here is derived from an EMBL/GenBank/DDBJ whole genome shotgun (WGS) entry which is preliminary data.</text>
</comment>
<dbReference type="AlphaFoldDB" id="A0A9D2K5Z6"/>
<gene>
    <name evidence="2" type="ORF">IAA17_04210</name>
</gene>
<proteinExistence type="predicted"/>
<dbReference type="Proteomes" id="UP000824101">
    <property type="component" value="Unassembled WGS sequence"/>
</dbReference>
<evidence type="ECO:0000313" key="3">
    <source>
        <dbReference type="Proteomes" id="UP000824101"/>
    </source>
</evidence>